<organism evidence="1 2">
    <name type="scientific">Theobroma cacao</name>
    <name type="common">Cacao</name>
    <name type="synonym">Cocoa</name>
    <dbReference type="NCBI Taxonomy" id="3641"/>
    <lineage>
        <taxon>Eukaryota</taxon>
        <taxon>Viridiplantae</taxon>
        <taxon>Streptophyta</taxon>
        <taxon>Embryophyta</taxon>
        <taxon>Tracheophyta</taxon>
        <taxon>Spermatophyta</taxon>
        <taxon>Magnoliopsida</taxon>
        <taxon>eudicotyledons</taxon>
        <taxon>Gunneridae</taxon>
        <taxon>Pentapetalae</taxon>
        <taxon>rosids</taxon>
        <taxon>malvids</taxon>
        <taxon>Malvales</taxon>
        <taxon>Malvaceae</taxon>
        <taxon>Byttnerioideae</taxon>
        <taxon>Theobroma</taxon>
    </lineage>
</organism>
<name>A0A061DNC8_THECC</name>
<gene>
    <name evidence="1" type="ORF">TCM_000659</name>
</gene>
<dbReference type="Proteomes" id="UP000026915">
    <property type="component" value="Chromosome 1"/>
</dbReference>
<dbReference type="HOGENOM" id="CLU_1985618_0_0_1"/>
<dbReference type="AlphaFoldDB" id="A0A061DNC8"/>
<keyword evidence="2" id="KW-1185">Reference proteome</keyword>
<accession>A0A061DNC8</accession>
<protein>
    <submittedName>
        <fullName evidence="1">Uncharacterized protein</fullName>
    </submittedName>
</protein>
<reference evidence="1 2" key="1">
    <citation type="journal article" date="2013" name="Genome Biol.">
        <title>The genome sequence of the most widely cultivated cacao type and its use to identify candidate genes regulating pod color.</title>
        <authorList>
            <person name="Motamayor J.C."/>
            <person name="Mockaitis K."/>
            <person name="Schmutz J."/>
            <person name="Haiminen N."/>
            <person name="Iii D.L."/>
            <person name="Cornejo O."/>
            <person name="Findley S.D."/>
            <person name="Zheng P."/>
            <person name="Utro F."/>
            <person name="Royaert S."/>
            <person name="Saski C."/>
            <person name="Jenkins J."/>
            <person name="Podicheti R."/>
            <person name="Zhao M."/>
            <person name="Scheffler B.E."/>
            <person name="Stack J.C."/>
            <person name="Feltus F.A."/>
            <person name="Mustiga G.M."/>
            <person name="Amores F."/>
            <person name="Phillips W."/>
            <person name="Marelli J.P."/>
            <person name="May G.D."/>
            <person name="Shapiro H."/>
            <person name="Ma J."/>
            <person name="Bustamante C.D."/>
            <person name="Schnell R.J."/>
            <person name="Main D."/>
            <person name="Gilbert D."/>
            <person name="Parida L."/>
            <person name="Kuhn D.N."/>
        </authorList>
    </citation>
    <scope>NUCLEOTIDE SEQUENCE [LARGE SCALE GENOMIC DNA]</scope>
    <source>
        <strain evidence="2">cv. Matina 1-6</strain>
    </source>
</reference>
<dbReference type="Gramene" id="EOX91483">
    <property type="protein sequence ID" value="EOX91483"/>
    <property type="gene ID" value="TCM_000659"/>
</dbReference>
<sequence length="126" mass="13915">MMSHQPRMIDGATDTYTICKICYLYSKYRVSNTVIVLEAIQWEKRVNNRRNINRLDDVGNRYSISGSVDKQSSGIVAVNRKGNGVIFYVQLLPGDLPGVESSPECARGRSLSGGLGCLQFPSLAEV</sequence>
<dbReference type="EMBL" id="CM001879">
    <property type="protein sequence ID" value="EOX91483.1"/>
    <property type="molecule type" value="Genomic_DNA"/>
</dbReference>
<evidence type="ECO:0000313" key="2">
    <source>
        <dbReference type="Proteomes" id="UP000026915"/>
    </source>
</evidence>
<dbReference type="InParanoid" id="A0A061DNC8"/>
<evidence type="ECO:0000313" key="1">
    <source>
        <dbReference type="EMBL" id="EOX91483.1"/>
    </source>
</evidence>
<proteinExistence type="predicted"/>